<name>A0A200R0Y8_MACCD</name>
<dbReference type="SMART" id="SM00710">
    <property type="entry name" value="PbH1"/>
    <property type="match status" value="4"/>
</dbReference>
<sequence length="469" mass="51782">MELWRICTRARRTHQVTEQKITVVLLLLGLLSLLRGAESFDYKAISCRKHTASLKDFGGVGDGKTSNTKAFRSAINYLSRFGSDGGSQLFVPPGRWLTGSFNLTSHFTLYLDQDAVLLASQDVREWPVTKPLPSYGRGKDVAGGRYVSLIFGTQLTDVIITGNNGTIDGQGASWWQKYKTELKYNRPHLIEIMYSNQVQISNLKLLNSPSWHIHPVYSSNILIKGVTILAPPASPNTDGINPDSSTNVRIEDCYIVSGDDCVSIKSGWDQYGITFGMPTKHVIIRRLTCISPNNALITIGSEMSGGVQDIRIEDVSAINTESGVRMKTAVGRGGYVKDIFFRRMTMKNIRSAFLMTGNYNTHPDNKYNRNAFPVISGINFRDIIANNVRVAGKLEGIVGYPFTGICISNVTMSMSAKSTDPWTCTDIQGLTNSVSPNPCNMLSKQVVNCPFPTDILPIDQIQLKMCSIL</sequence>
<dbReference type="InterPro" id="IPR012334">
    <property type="entry name" value="Pectin_lyas_fold"/>
</dbReference>
<feature type="chain" id="PRO_5012351858" evidence="5">
    <location>
        <begin position="40"/>
        <end position="469"/>
    </location>
</feature>
<evidence type="ECO:0000256" key="3">
    <source>
        <dbReference type="ARBA" id="ARBA00023295"/>
    </source>
</evidence>
<keyword evidence="7" id="KW-1185">Reference proteome</keyword>
<proteinExistence type="inferred from homology"/>
<dbReference type="InterPro" id="IPR051801">
    <property type="entry name" value="GH28_Enzymes"/>
</dbReference>
<dbReference type="AlphaFoldDB" id="A0A200R0Y8"/>
<feature type="signal peptide" evidence="5">
    <location>
        <begin position="1"/>
        <end position="39"/>
    </location>
</feature>
<dbReference type="SUPFAM" id="SSF51126">
    <property type="entry name" value="Pectin lyase-like"/>
    <property type="match status" value="1"/>
</dbReference>
<accession>A0A200R0Y8</accession>
<dbReference type="FunCoup" id="A0A200R0Y8">
    <property type="interactions" value="9"/>
</dbReference>
<dbReference type="OrthoDB" id="187139at2759"/>
<evidence type="ECO:0000256" key="2">
    <source>
        <dbReference type="ARBA" id="ARBA00022801"/>
    </source>
</evidence>
<dbReference type="GO" id="GO:0004650">
    <property type="term" value="F:polygalacturonase activity"/>
    <property type="evidence" value="ECO:0007669"/>
    <property type="project" value="InterPro"/>
</dbReference>
<dbReference type="Proteomes" id="UP000195402">
    <property type="component" value="Unassembled WGS sequence"/>
</dbReference>
<dbReference type="Pfam" id="PF00295">
    <property type="entry name" value="Glyco_hydro_28"/>
    <property type="match status" value="1"/>
</dbReference>
<dbReference type="InParanoid" id="A0A200R0Y8"/>
<protein>
    <submittedName>
        <fullName evidence="6">Glycoside hydrolase</fullName>
    </submittedName>
</protein>
<keyword evidence="2 4" id="KW-0378">Hydrolase</keyword>
<dbReference type="Gene3D" id="2.160.20.10">
    <property type="entry name" value="Single-stranded right-handed beta-helix, Pectin lyase-like"/>
    <property type="match status" value="1"/>
</dbReference>
<evidence type="ECO:0000256" key="5">
    <source>
        <dbReference type="SAM" id="SignalP"/>
    </source>
</evidence>
<gene>
    <name evidence="6" type="ORF">BVC80_7793g1</name>
</gene>
<evidence type="ECO:0000313" key="7">
    <source>
        <dbReference type="Proteomes" id="UP000195402"/>
    </source>
</evidence>
<dbReference type="OMA" id="MELWRIC"/>
<dbReference type="EMBL" id="MVGT01000526">
    <property type="protein sequence ID" value="OVA16386.1"/>
    <property type="molecule type" value="Genomic_DNA"/>
</dbReference>
<dbReference type="PANTHER" id="PTHR31339">
    <property type="entry name" value="PECTIN LYASE-RELATED"/>
    <property type="match status" value="1"/>
</dbReference>
<keyword evidence="3 4" id="KW-0326">Glycosidase</keyword>
<evidence type="ECO:0000313" key="6">
    <source>
        <dbReference type="EMBL" id="OVA16386.1"/>
    </source>
</evidence>
<evidence type="ECO:0000256" key="1">
    <source>
        <dbReference type="ARBA" id="ARBA00008834"/>
    </source>
</evidence>
<comment type="similarity">
    <text evidence="1 4">Belongs to the glycosyl hydrolase 28 family.</text>
</comment>
<organism evidence="6 7">
    <name type="scientific">Macleaya cordata</name>
    <name type="common">Five-seeded plume-poppy</name>
    <name type="synonym">Bocconia cordata</name>
    <dbReference type="NCBI Taxonomy" id="56857"/>
    <lineage>
        <taxon>Eukaryota</taxon>
        <taxon>Viridiplantae</taxon>
        <taxon>Streptophyta</taxon>
        <taxon>Embryophyta</taxon>
        <taxon>Tracheophyta</taxon>
        <taxon>Spermatophyta</taxon>
        <taxon>Magnoliopsida</taxon>
        <taxon>Ranunculales</taxon>
        <taxon>Papaveraceae</taxon>
        <taxon>Papaveroideae</taxon>
        <taxon>Macleaya</taxon>
    </lineage>
</organism>
<dbReference type="InterPro" id="IPR011050">
    <property type="entry name" value="Pectin_lyase_fold/virulence"/>
</dbReference>
<keyword evidence="5" id="KW-0732">Signal</keyword>
<dbReference type="InterPro" id="IPR006626">
    <property type="entry name" value="PbH1"/>
</dbReference>
<comment type="caution">
    <text evidence="6">The sequence shown here is derived from an EMBL/GenBank/DDBJ whole genome shotgun (WGS) entry which is preliminary data.</text>
</comment>
<reference evidence="6 7" key="1">
    <citation type="journal article" date="2017" name="Mol. Plant">
        <title>The Genome of Medicinal Plant Macleaya cordata Provides New Insights into Benzylisoquinoline Alkaloids Metabolism.</title>
        <authorList>
            <person name="Liu X."/>
            <person name="Liu Y."/>
            <person name="Huang P."/>
            <person name="Ma Y."/>
            <person name="Qing Z."/>
            <person name="Tang Q."/>
            <person name="Cao H."/>
            <person name="Cheng P."/>
            <person name="Zheng Y."/>
            <person name="Yuan Z."/>
            <person name="Zhou Y."/>
            <person name="Liu J."/>
            <person name="Tang Z."/>
            <person name="Zhuo Y."/>
            <person name="Zhang Y."/>
            <person name="Yu L."/>
            <person name="Huang J."/>
            <person name="Yang P."/>
            <person name="Peng Q."/>
            <person name="Zhang J."/>
            <person name="Jiang W."/>
            <person name="Zhang Z."/>
            <person name="Lin K."/>
            <person name="Ro D.K."/>
            <person name="Chen X."/>
            <person name="Xiong X."/>
            <person name="Shang Y."/>
            <person name="Huang S."/>
            <person name="Zeng J."/>
        </authorList>
    </citation>
    <scope>NUCLEOTIDE SEQUENCE [LARGE SCALE GENOMIC DNA]</scope>
    <source>
        <strain evidence="7">cv. BLH2017</strain>
        <tissue evidence="6">Root</tissue>
    </source>
</reference>
<evidence type="ECO:0000256" key="4">
    <source>
        <dbReference type="RuleBase" id="RU361169"/>
    </source>
</evidence>
<dbReference type="GO" id="GO:0005975">
    <property type="term" value="P:carbohydrate metabolic process"/>
    <property type="evidence" value="ECO:0007669"/>
    <property type="project" value="InterPro"/>
</dbReference>
<dbReference type="InterPro" id="IPR000743">
    <property type="entry name" value="Glyco_hydro_28"/>
</dbReference>
<dbReference type="PANTHER" id="PTHR31339:SF71">
    <property type="entry name" value="PECTIN LYASE-LIKE SUPERFAMILY PROTEIN"/>
    <property type="match status" value="1"/>
</dbReference>